<dbReference type="EMBL" id="CM001218">
    <property type="protein sequence ID" value="AES66202.1"/>
    <property type="molecule type" value="Genomic_DNA"/>
</dbReference>
<reference evidence="1 3" key="1">
    <citation type="journal article" date="2011" name="Nature">
        <title>The Medicago genome provides insight into the evolution of rhizobial symbioses.</title>
        <authorList>
            <person name="Young N.D."/>
            <person name="Debelle F."/>
            <person name="Oldroyd G.E."/>
            <person name="Geurts R."/>
            <person name="Cannon S.B."/>
            <person name="Udvardi M.K."/>
            <person name="Benedito V.A."/>
            <person name="Mayer K.F."/>
            <person name="Gouzy J."/>
            <person name="Schoof H."/>
            <person name="Van de Peer Y."/>
            <person name="Proost S."/>
            <person name="Cook D.R."/>
            <person name="Meyers B.C."/>
            <person name="Spannagl M."/>
            <person name="Cheung F."/>
            <person name="De Mita S."/>
            <person name="Krishnakumar V."/>
            <person name="Gundlach H."/>
            <person name="Zhou S."/>
            <person name="Mudge J."/>
            <person name="Bharti A.K."/>
            <person name="Murray J.D."/>
            <person name="Naoumkina M.A."/>
            <person name="Rosen B."/>
            <person name="Silverstein K.A."/>
            <person name="Tang H."/>
            <person name="Rombauts S."/>
            <person name="Zhao P.X."/>
            <person name="Zhou P."/>
            <person name="Barbe V."/>
            <person name="Bardou P."/>
            <person name="Bechner M."/>
            <person name="Bellec A."/>
            <person name="Berger A."/>
            <person name="Berges H."/>
            <person name="Bidwell S."/>
            <person name="Bisseling T."/>
            <person name="Choisne N."/>
            <person name="Couloux A."/>
            <person name="Denny R."/>
            <person name="Deshpande S."/>
            <person name="Dai X."/>
            <person name="Doyle J.J."/>
            <person name="Dudez A.M."/>
            <person name="Farmer A.D."/>
            <person name="Fouteau S."/>
            <person name="Franken C."/>
            <person name="Gibelin C."/>
            <person name="Gish J."/>
            <person name="Goldstein S."/>
            <person name="Gonzalez A.J."/>
            <person name="Green P.J."/>
            <person name="Hallab A."/>
            <person name="Hartog M."/>
            <person name="Hua A."/>
            <person name="Humphray S.J."/>
            <person name="Jeong D.H."/>
            <person name="Jing Y."/>
            <person name="Jocker A."/>
            <person name="Kenton S.M."/>
            <person name="Kim D.J."/>
            <person name="Klee K."/>
            <person name="Lai H."/>
            <person name="Lang C."/>
            <person name="Lin S."/>
            <person name="Macmil S.L."/>
            <person name="Magdelenat G."/>
            <person name="Matthews L."/>
            <person name="McCorrison J."/>
            <person name="Monaghan E.L."/>
            <person name="Mun J.H."/>
            <person name="Najar F.Z."/>
            <person name="Nicholson C."/>
            <person name="Noirot C."/>
            <person name="O'Bleness M."/>
            <person name="Paule C.R."/>
            <person name="Poulain J."/>
            <person name="Prion F."/>
            <person name="Qin B."/>
            <person name="Qu C."/>
            <person name="Retzel E.F."/>
            <person name="Riddle C."/>
            <person name="Sallet E."/>
            <person name="Samain S."/>
            <person name="Samson N."/>
            <person name="Sanders I."/>
            <person name="Saurat O."/>
            <person name="Scarpelli C."/>
            <person name="Schiex T."/>
            <person name="Segurens B."/>
            <person name="Severin A.J."/>
            <person name="Sherrier D.J."/>
            <person name="Shi R."/>
            <person name="Sims S."/>
            <person name="Singer S.R."/>
            <person name="Sinharoy S."/>
            <person name="Sterck L."/>
            <person name="Viollet A."/>
            <person name="Wang B.B."/>
            <person name="Wang K."/>
            <person name="Wang M."/>
            <person name="Wang X."/>
            <person name="Warfsmann J."/>
            <person name="Weissenbach J."/>
            <person name="White D.D."/>
            <person name="White J.D."/>
            <person name="Wiley G.B."/>
            <person name="Wincker P."/>
            <person name="Xing Y."/>
            <person name="Yang L."/>
            <person name="Yao Z."/>
            <person name="Ying F."/>
            <person name="Zhai J."/>
            <person name="Zhou L."/>
            <person name="Zuber A."/>
            <person name="Denarie J."/>
            <person name="Dixon R.A."/>
            <person name="May G.D."/>
            <person name="Schwartz D.C."/>
            <person name="Rogers J."/>
            <person name="Quetier F."/>
            <person name="Town C.D."/>
            <person name="Roe B.A."/>
        </authorList>
    </citation>
    <scope>NUCLEOTIDE SEQUENCE [LARGE SCALE GENOMIC DNA]</scope>
    <source>
        <strain evidence="1">A17</strain>
        <strain evidence="2 3">cv. Jemalong A17</strain>
    </source>
</reference>
<protein>
    <submittedName>
        <fullName evidence="1 2">Uncharacterized protein</fullName>
    </submittedName>
</protein>
<evidence type="ECO:0000313" key="1">
    <source>
        <dbReference type="EMBL" id="AES66202.1"/>
    </source>
</evidence>
<sequence length="62" mass="7055">MLKVCQKSWYDRRSSLMFSPDFGSSLVLYYVRAPNLGTIQVNRVPMFSVSETSRSPSSTDKC</sequence>
<evidence type="ECO:0000313" key="2">
    <source>
        <dbReference type="EnsemblPlants" id="AES66202"/>
    </source>
</evidence>
<dbReference type="HOGENOM" id="CLU_2907435_0_0_1"/>
<organism evidence="1 3">
    <name type="scientific">Medicago truncatula</name>
    <name type="common">Barrel medic</name>
    <name type="synonym">Medicago tribuloides</name>
    <dbReference type="NCBI Taxonomy" id="3880"/>
    <lineage>
        <taxon>Eukaryota</taxon>
        <taxon>Viridiplantae</taxon>
        <taxon>Streptophyta</taxon>
        <taxon>Embryophyta</taxon>
        <taxon>Tracheophyta</taxon>
        <taxon>Spermatophyta</taxon>
        <taxon>Magnoliopsida</taxon>
        <taxon>eudicotyledons</taxon>
        <taxon>Gunneridae</taxon>
        <taxon>Pentapetalae</taxon>
        <taxon>rosids</taxon>
        <taxon>fabids</taxon>
        <taxon>Fabales</taxon>
        <taxon>Fabaceae</taxon>
        <taxon>Papilionoideae</taxon>
        <taxon>50 kb inversion clade</taxon>
        <taxon>NPAAA clade</taxon>
        <taxon>Hologalegina</taxon>
        <taxon>IRL clade</taxon>
        <taxon>Trifolieae</taxon>
        <taxon>Medicago</taxon>
    </lineage>
</organism>
<gene>
    <name evidence="1" type="ordered locus">MTR_2g064080</name>
</gene>
<proteinExistence type="predicted"/>
<reference evidence="2" key="3">
    <citation type="submission" date="2015-04" db="UniProtKB">
        <authorList>
            <consortium name="EnsemblPlants"/>
        </authorList>
    </citation>
    <scope>IDENTIFICATION</scope>
    <source>
        <strain evidence="2">cv. Jemalong A17</strain>
    </source>
</reference>
<dbReference type="Proteomes" id="UP000002051">
    <property type="component" value="Chromosome 2"/>
</dbReference>
<dbReference type="AlphaFoldDB" id="G7IGW2"/>
<keyword evidence="3" id="KW-1185">Reference proteome</keyword>
<accession>G7IGW2</accession>
<name>G7IGW2_MEDTR</name>
<dbReference type="PaxDb" id="3880-AES66202"/>
<dbReference type="EnsemblPlants" id="AES66202">
    <property type="protein sequence ID" value="AES66202"/>
    <property type="gene ID" value="MTR_2g064080"/>
</dbReference>
<evidence type="ECO:0000313" key="3">
    <source>
        <dbReference type="Proteomes" id="UP000002051"/>
    </source>
</evidence>
<reference evidence="1 3" key="2">
    <citation type="journal article" date="2014" name="BMC Genomics">
        <title>An improved genome release (version Mt4.0) for the model legume Medicago truncatula.</title>
        <authorList>
            <person name="Tang H."/>
            <person name="Krishnakumar V."/>
            <person name="Bidwell S."/>
            <person name="Rosen B."/>
            <person name="Chan A."/>
            <person name="Zhou S."/>
            <person name="Gentzbittel L."/>
            <person name="Childs K.L."/>
            <person name="Yandell M."/>
            <person name="Gundlach H."/>
            <person name="Mayer K.F."/>
            <person name="Schwartz D.C."/>
            <person name="Town C.D."/>
        </authorList>
    </citation>
    <scope>GENOME REANNOTATION</scope>
    <source>
        <strain evidence="2 3">cv. Jemalong A17</strain>
    </source>
</reference>